<dbReference type="WBParaSite" id="TMUE_1000006006.1">
    <property type="protein sequence ID" value="TMUE_1000006006.1"/>
    <property type="gene ID" value="WBGene00299404"/>
</dbReference>
<dbReference type="AlphaFoldDB" id="A0A5S6QF52"/>
<protein>
    <submittedName>
        <fullName evidence="2">Uncharacterized protein</fullName>
    </submittedName>
</protein>
<dbReference type="Proteomes" id="UP000046395">
    <property type="component" value="Unassembled WGS sequence"/>
</dbReference>
<evidence type="ECO:0000313" key="1">
    <source>
        <dbReference type="Proteomes" id="UP000046395"/>
    </source>
</evidence>
<name>A0A5S6QF52_TRIMR</name>
<accession>A0A5S6QF52</accession>
<proteinExistence type="predicted"/>
<organism evidence="1 2">
    <name type="scientific">Trichuris muris</name>
    <name type="common">Mouse whipworm</name>
    <dbReference type="NCBI Taxonomy" id="70415"/>
    <lineage>
        <taxon>Eukaryota</taxon>
        <taxon>Metazoa</taxon>
        <taxon>Ecdysozoa</taxon>
        <taxon>Nematoda</taxon>
        <taxon>Enoplea</taxon>
        <taxon>Dorylaimia</taxon>
        <taxon>Trichinellida</taxon>
        <taxon>Trichuridae</taxon>
        <taxon>Trichuris</taxon>
    </lineage>
</organism>
<keyword evidence="1" id="KW-1185">Reference proteome</keyword>
<evidence type="ECO:0000313" key="2">
    <source>
        <dbReference type="WBParaSite" id="TMUE_1000006006.1"/>
    </source>
</evidence>
<sequence length="124" mass="13760">MEEVSRLKKSLSGLKGRLKVIAKDLTKACGTEHESLLMEEIITSLEALATKARKTQDELEITPRTNLCLLDYHHDCRQLQILRKPVLLETTKQVTREPSARAIRVTGPKGADVPSTVNPCVGEV</sequence>
<reference evidence="2" key="1">
    <citation type="submission" date="2019-12" db="UniProtKB">
        <authorList>
            <consortium name="WormBaseParasite"/>
        </authorList>
    </citation>
    <scope>IDENTIFICATION</scope>
</reference>